<gene>
    <name evidence="7" type="ORF">CP99DC5_0099</name>
</gene>
<dbReference type="EMBL" id="ATLC01000044">
    <property type="protein sequence ID" value="EPJ28633.1"/>
    <property type="molecule type" value="Genomic_DNA"/>
</dbReference>
<evidence type="ECO:0000256" key="1">
    <source>
        <dbReference type="ARBA" id="ARBA00001933"/>
    </source>
</evidence>
<dbReference type="PANTHER" id="PTHR13693:SF77">
    <property type="entry name" value="8-AMINO-7-OXONONANOATE SYNTHASE"/>
    <property type="match status" value="1"/>
</dbReference>
<dbReference type="InterPro" id="IPR004839">
    <property type="entry name" value="Aminotransferase_I/II_large"/>
</dbReference>
<sequence length="382" mass="42616">MPICNLLEQRLEKQKYRKIHRTLKTVSASIDFTSNDYLGFARSLELKQRFSHAWDGMHSLGSTGSRLLTGQSLLADRVEHDIAAYHHMESALVFNSGYMANLGLISALVSKEDRVIYDIYIHASIHDGIRLAQAQGIPFRHNDIQHLEKRLSQPHRGQTFVCVESVYSLHGSVSPLKAICALCKKYSAHLIVDEAHALGVFGKLGEGYVASLGLQNDVSATVYTFGKALGIHGAAVAGKAILKDYLINFSRPFIYTTALPPHAFALIQLAYQYNEKASALRENLQQLISYFREKAQDMQLPIFKDNGNTPIQPLCIPGSTQVRAAAKILQDSGFDVRPIVSPTVKQKEELLRICLHSFNTKSEISEFLNKLYEVQESLCILS</sequence>
<evidence type="ECO:0000256" key="2">
    <source>
        <dbReference type="ARBA" id="ARBA00010008"/>
    </source>
</evidence>
<dbReference type="InterPro" id="IPR015421">
    <property type="entry name" value="PyrdxlP-dep_Trfase_major"/>
</dbReference>
<reference evidence="7 8" key="1">
    <citation type="submission" date="2013-04" db="EMBL/GenBank/DDBJ databases">
        <title>Genome sequence of Chlamydia psittaci 99DC5.</title>
        <authorList>
            <person name="Huot-Creasy H."/>
            <person name="McCracken C.L."/>
            <person name="Humphries M."/>
            <person name="Sachse K."/>
            <person name="Laroucau K."/>
            <person name="Bavoil P."/>
            <person name="Myers G.S."/>
        </authorList>
    </citation>
    <scope>NUCLEOTIDE SEQUENCE [LARGE SCALE GENOMIC DNA]</scope>
    <source>
        <strain evidence="7 8">99DC5</strain>
    </source>
</reference>
<dbReference type="InterPro" id="IPR015422">
    <property type="entry name" value="PyrdxlP-dep_Trfase_small"/>
</dbReference>
<dbReference type="PANTHER" id="PTHR13693">
    <property type="entry name" value="CLASS II AMINOTRANSFERASE/8-AMINO-7-OXONONANOATE SYNTHASE"/>
    <property type="match status" value="1"/>
</dbReference>
<keyword evidence="3" id="KW-0808">Transferase</keyword>
<dbReference type="InterPro" id="IPR001917">
    <property type="entry name" value="Aminotrans_II_pyridoxalP_BS"/>
</dbReference>
<dbReference type="RefSeq" id="WP_016981610.1">
    <property type="nucleotide sequence ID" value="NZ_KE356190.1"/>
</dbReference>
<name>A0ABP2X4Z4_CHLPS</name>
<dbReference type="SUPFAM" id="SSF53383">
    <property type="entry name" value="PLP-dependent transferases"/>
    <property type="match status" value="1"/>
</dbReference>
<dbReference type="PROSITE" id="PS00599">
    <property type="entry name" value="AA_TRANSFER_CLASS_2"/>
    <property type="match status" value="1"/>
</dbReference>
<accession>A0ABP2X4Z4</accession>
<dbReference type="Proteomes" id="UP000014627">
    <property type="component" value="Unassembled WGS sequence"/>
</dbReference>
<keyword evidence="8" id="KW-1185">Reference proteome</keyword>
<organism evidence="7 8">
    <name type="scientific">Chlamydia psittaci 99DC5</name>
    <dbReference type="NCBI Taxonomy" id="1112251"/>
    <lineage>
        <taxon>Bacteria</taxon>
        <taxon>Pseudomonadati</taxon>
        <taxon>Chlamydiota</taxon>
        <taxon>Chlamydiia</taxon>
        <taxon>Chlamydiales</taxon>
        <taxon>Chlamydiaceae</taxon>
        <taxon>Chlamydia/Chlamydophila group</taxon>
        <taxon>Chlamydia</taxon>
    </lineage>
</organism>
<protein>
    <submittedName>
        <fullName evidence="7">Aminotransferase class-V family protein</fullName>
    </submittedName>
</protein>
<evidence type="ECO:0000313" key="7">
    <source>
        <dbReference type="EMBL" id="EPJ28633.1"/>
    </source>
</evidence>
<keyword evidence="4 5" id="KW-0663">Pyridoxal phosphate</keyword>
<evidence type="ECO:0000259" key="6">
    <source>
        <dbReference type="Pfam" id="PF00155"/>
    </source>
</evidence>
<keyword evidence="7" id="KW-0032">Aminotransferase</keyword>
<evidence type="ECO:0000256" key="4">
    <source>
        <dbReference type="ARBA" id="ARBA00022898"/>
    </source>
</evidence>
<comment type="cofactor">
    <cofactor evidence="1 5">
        <name>pyridoxal 5'-phosphate</name>
        <dbReference type="ChEBI" id="CHEBI:597326"/>
    </cofactor>
</comment>
<dbReference type="Gene3D" id="3.40.640.10">
    <property type="entry name" value="Type I PLP-dependent aspartate aminotransferase-like (Major domain)"/>
    <property type="match status" value="1"/>
</dbReference>
<feature type="domain" description="Aminotransferase class I/classII large" evidence="6">
    <location>
        <begin position="30"/>
        <end position="370"/>
    </location>
</feature>
<dbReference type="Pfam" id="PF00155">
    <property type="entry name" value="Aminotran_1_2"/>
    <property type="match status" value="1"/>
</dbReference>
<comment type="caution">
    <text evidence="7">The sequence shown here is derived from an EMBL/GenBank/DDBJ whole genome shotgun (WGS) entry which is preliminary data.</text>
</comment>
<dbReference type="GO" id="GO:0008483">
    <property type="term" value="F:transaminase activity"/>
    <property type="evidence" value="ECO:0007669"/>
    <property type="project" value="UniProtKB-KW"/>
</dbReference>
<evidence type="ECO:0000256" key="3">
    <source>
        <dbReference type="ARBA" id="ARBA00022679"/>
    </source>
</evidence>
<evidence type="ECO:0000313" key="8">
    <source>
        <dbReference type="Proteomes" id="UP000014627"/>
    </source>
</evidence>
<proteinExistence type="inferred from homology"/>
<comment type="similarity">
    <text evidence="2">Belongs to the class-II pyridoxal-phosphate-dependent aminotransferase family. BioF subfamily.</text>
</comment>
<dbReference type="InterPro" id="IPR015424">
    <property type="entry name" value="PyrdxlP-dep_Trfase"/>
</dbReference>
<dbReference type="Gene3D" id="3.90.1150.10">
    <property type="entry name" value="Aspartate Aminotransferase, domain 1"/>
    <property type="match status" value="1"/>
</dbReference>
<dbReference type="InterPro" id="IPR050087">
    <property type="entry name" value="AON_synthase_class-II"/>
</dbReference>
<evidence type="ECO:0000256" key="5">
    <source>
        <dbReference type="RuleBase" id="RU003693"/>
    </source>
</evidence>